<sequence>MAQVCYLRLVRLFIHPLFFHSTLVLLRSW</sequence>
<reference evidence="3" key="1">
    <citation type="submission" date="2016-06" db="EMBL/GenBank/DDBJ databases">
        <title>Parallel loss of symbiosis genes in relatives of nitrogen-fixing non-legume Parasponia.</title>
        <authorList>
            <person name="Van Velzen R."/>
            <person name="Holmer R."/>
            <person name="Bu F."/>
            <person name="Rutten L."/>
            <person name="Van Zeijl A."/>
            <person name="Liu W."/>
            <person name="Santuari L."/>
            <person name="Cao Q."/>
            <person name="Sharma T."/>
            <person name="Shen D."/>
            <person name="Roswanjaya Y."/>
            <person name="Wardhani T."/>
            <person name="Kalhor M.S."/>
            <person name="Jansen J."/>
            <person name="Van den Hoogen J."/>
            <person name="Gungor B."/>
            <person name="Hartog M."/>
            <person name="Hontelez J."/>
            <person name="Verver J."/>
            <person name="Yang W.-C."/>
            <person name="Schijlen E."/>
            <person name="Repin R."/>
            <person name="Schilthuizen M."/>
            <person name="Schranz E."/>
            <person name="Heidstra R."/>
            <person name="Miyata K."/>
            <person name="Fedorova E."/>
            <person name="Kohlen W."/>
            <person name="Bisseling T."/>
            <person name="Smit S."/>
            <person name="Geurts R."/>
        </authorList>
    </citation>
    <scope>NUCLEOTIDE SEQUENCE [LARGE SCALE GENOMIC DNA]</scope>
    <source>
        <strain evidence="3">cv. WU1-14</strain>
    </source>
</reference>
<evidence type="ECO:0000313" key="3">
    <source>
        <dbReference type="Proteomes" id="UP000237105"/>
    </source>
</evidence>
<gene>
    <name evidence="2" type="ORF">PanWU01x14_328080</name>
</gene>
<keyword evidence="3" id="KW-1185">Reference proteome</keyword>
<keyword evidence="1" id="KW-1133">Transmembrane helix</keyword>
<comment type="caution">
    <text evidence="2">The sequence shown here is derived from an EMBL/GenBank/DDBJ whole genome shotgun (WGS) entry which is preliminary data.</text>
</comment>
<evidence type="ECO:0000256" key="1">
    <source>
        <dbReference type="SAM" id="Phobius"/>
    </source>
</evidence>
<keyword evidence="1" id="KW-0472">Membrane</keyword>
<name>A0A2P5AIQ5_PARAD</name>
<organism evidence="2 3">
    <name type="scientific">Parasponia andersonii</name>
    <name type="common">Sponia andersonii</name>
    <dbReference type="NCBI Taxonomy" id="3476"/>
    <lineage>
        <taxon>Eukaryota</taxon>
        <taxon>Viridiplantae</taxon>
        <taxon>Streptophyta</taxon>
        <taxon>Embryophyta</taxon>
        <taxon>Tracheophyta</taxon>
        <taxon>Spermatophyta</taxon>
        <taxon>Magnoliopsida</taxon>
        <taxon>eudicotyledons</taxon>
        <taxon>Gunneridae</taxon>
        <taxon>Pentapetalae</taxon>
        <taxon>rosids</taxon>
        <taxon>fabids</taxon>
        <taxon>Rosales</taxon>
        <taxon>Cannabaceae</taxon>
        <taxon>Parasponia</taxon>
    </lineage>
</organism>
<proteinExistence type="predicted"/>
<protein>
    <submittedName>
        <fullName evidence="2">Uncharacterized protein</fullName>
    </submittedName>
</protein>
<keyword evidence="1" id="KW-0812">Transmembrane</keyword>
<dbReference type="Proteomes" id="UP000237105">
    <property type="component" value="Unassembled WGS sequence"/>
</dbReference>
<accession>A0A2P5AIQ5</accession>
<dbReference type="EMBL" id="JXTB01000568">
    <property type="protein sequence ID" value="PON36445.1"/>
    <property type="molecule type" value="Genomic_DNA"/>
</dbReference>
<feature type="transmembrane region" description="Helical" evidence="1">
    <location>
        <begin position="6"/>
        <end position="26"/>
    </location>
</feature>
<evidence type="ECO:0000313" key="2">
    <source>
        <dbReference type="EMBL" id="PON36445.1"/>
    </source>
</evidence>
<dbReference type="AlphaFoldDB" id="A0A2P5AIQ5"/>